<dbReference type="PANTHER" id="PTHR45798:SF97">
    <property type="entry name" value="ALCOHOL-SENSITIVE RING FINGER PROTEIN 1"/>
    <property type="match status" value="1"/>
</dbReference>
<evidence type="ECO:0000313" key="8">
    <source>
        <dbReference type="EMBL" id="KAG0519999.1"/>
    </source>
</evidence>
<dbReference type="InterPro" id="IPR013083">
    <property type="entry name" value="Znf_RING/FYVE/PHD"/>
</dbReference>
<dbReference type="EMBL" id="CM027687">
    <property type="protein sequence ID" value="KAG0519999.1"/>
    <property type="molecule type" value="Genomic_DNA"/>
</dbReference>
<keyword evidence="1" id="KW-0479">Metal-binding</keyword>
<feature type="transmembrane region" description="Helical" evidence="6">
    <location>
        <begin position="6"/>
        <end position="24"/>
    </location>
</feature>
<dbReference type="SUPFAM" id="SSF57850">
    <property type="entry name" value="RING/U-box"/>
    <property type="match status" value="1"/>
</dbReference>
<organism evidence="8 9">
    <name type="scientific">Sorghum bicolor</name>
    <name type="common">Sorghum</name>
    <name type="synonym">Sorghum vulgare</name>
    <dbReference type="NCBI Taxonomy" id="4558"/>
    <lineage>
        <taxon>Eukaryota</taxon>
        <taxon>Viridiplantae</taxon>
        <taxon>Streptophyta</taxon>
        <taxon>Embryophyta</taxon>
        <taxon>Tracheophyta</taxon>
        <taxon>Spermatophyta</taxon>
        <taxon>Magnoliopsida</taxon>
        <taxon>Liliopsida</taxon>
        <taxon>Poales</taxon>
        <taxon>Poaceae</taxon>
        <taxon>PACMAD clade</taxon>
        <taxon>Panicoideae</taxon>
        <taxon>Andropogonodae</taxon>
        <taxon>Andropogoneae</taxon>
        <taxon>Sorghinae</taxon>
        <taxon>Sorghum</taxon>
    </lineage>
</organism>
<dbReference type="InterPro" id="IPR001841">
    <property type="entry name" value="Znf_RING"/>
</dbReference>
<dbReference type="PROSITE" id="PS50089">
    <property type="entry name" value="ZF_RING_2"/>
    <property type="match status" value="1"/>
</dbReference>
<evidence type="ECO:0000256" key="2">
    <source>
        <dbReference type="ARBA" id="ARBA00022771"/>
    </source>
</evidence>
<gene>
    <name evidence="8" type="ORF">BDA96_08G035300</name>
</gene>
<reference evidence="8" key="1">
    <citation type="journal article" date="2019" name="BMC Genomics">
        <title>A new reference genome for Sorghum bicolor reveals high levels of sequence similarity between sweet and grain genotypes: implications for the genetics of sugar metabolism.</title>
        <authorList>
            <person name="Cooper E.A."/>
            <person name="Brenton Z.W."/>
            <person name="Flinn B.S."/>
            <person name="Jenkins J."/>
            <person name="Shu S."/>
            <person name="Flowers D."/>
            <person name="Luo F."/>
            <person name="Wang Y."/>
            <person name="Xia P."/>
            <person name="Barry K."/>
            <person name="Daum C."/>
            <person name="Lipzen A."/>
            <person name="Yoshinaga Y."/>
            <person name="Schmutz J."/>
            <person name="Saski C."/>
            <person name="Vermerris W."/>
            <person name="Kresovich S."/>
        </authorList>
    </citation>
    <scope>NUCLEOTIDE SEQUENCE</scope>
</reference>
<keyword evidence="6" id="KW-0472">Membrane</keyword>
<accession>A0A921U6I6</accession>
<comment type="caution">
    <text evidence="8">The sequence shown here is derived from an EMBL/GenBank/DDBJ whole genome shotgun (WGS) entry which is preliminary data.</text>
</comment>
<dbReference type="OrthoDB" id="688715at2759"/>
<dbReference type="SMART" id="SM00184">
    <property type="entry name" value="RING"/>
    <property type="match status" value="1"/>
</dbReference>
<protein>
    <recommendedName>
        <fullName evidence="7">RING-type domain-containing protein</fullName>
    </recommendedName>
</protein>
<dbReference type="AlphaFoldDB" id="A0A921U6I6"/>
<evidence type="ECO:0000256" key="3">
    <source>
        <dbReference type="ARBA" id="ARBA00022833"/>
    </source>
</evidence>
<feature type="region of interest" description="Disordered" evidence="5">
    <location>
        <begin position="64"/>
        <end position="86"/>
    </location>
</feature>
<evidence type="ECO:0000256" key="6">
    <source>
        <dbReference type="SAM" id="Phobius"/>
    </source>
</evidence>
<dbReference type="Proteomes" id="UP000807115">
    <property type="component" value="Chromosome 8"/>
</dbReference>
<reference evidence="8" key="2">
    <citation type="submission" date="2020-10" db="EMBL/GenBank/DDBJ databases">
        <authorList>
            <person name="Cooper E.A."/>
            <person name="Brenton Z.W."/>
            <person name="Flinn B.S."/>
            <person name="Jenkins J."/>
            <person name="Shu S."/>
            <person name="Flowers D."/>
            <person name="Luo F."/>
            <person name="Wang Y."/>
            <person name="Xia P."/>
            <person name="Barry K."/>
            <person name="Daum C."/>
            <person name="Lipzen A."/>
            <person name="Yoshinaga Y."/>
            <person name="Schmutz J."/>
            <person name="Saski C."/>
            <person name="Vermerris W."/>
            <person name="Kresovich S."/>
        </authorList>
    </citation>
    <scope>NUCLEOTIDE SEQUENCE</scope>
</reference>
<keyword evidence="6" id="KW-0812">Transmembrane</keyword>
<evidence type="ECO:0000313" key="9">
    <source>
        <dbReference type="Proteomes" id="UP000807115"/>
    </source>
</evidence>
<evidence type="ECO:0000259" key="7">
    <source>
        <dbReference type="PROSITE" id="PS50089"/>
    </source>
</evidence>
<dbReference type="InterPro" id="IPR052788">
    <property type="entry name" value="RING-type_E3_ligase_ATL"/>
</dbReference>
<dbReference type="Gene3D" id="3.30.40.10">
    <property type="entry name" value="Zinc/RING finger domain, C3HC4 (zinc finger)"/>
    <property type="match status" value="1"/>
</dbReference>
<dbReference type="SMART" id="SM01197">
    <property type="entry name" value="FANCL_C"/>
    <property type="match status" value="1"/>
</dbReference>
<dbReference type="Gramene" id="EES16617">
    <property type="protein sequence ID" value="EES16617"/>
    <property type="gene ID" value="SORBI_3008G031800"/>
</dbReference>
<dbReference type="OMA" id="WILILHI"/>
<proteinExistence type="predicted"/>
<keyword evidence="6" id="KW-1133">Transmembrane helix</keyword>
<dbReference type="GO" id="GO:0008270">
    <property type="term" value="F:zinc ion binding"/>
    <property type="evidence" value="ECO:0007669"/>
    <property type="project" value="UniProtKB-KW"/>
</dbReference>
<name>A0A921U6I6_SORBI</name>
<keyword evidence="2 4" id="KW-0863">Zinc-finger</keyword>
<feature type="domain" description="RING-type" evidence="7">
    <location>
        <begin position="99"/>
        <end position="142"/>
    </location>
</feature>
<sequence>MDSDWVIFLVWGSGLLFFVVIPSARACYRNCIREDGGGPPPANEAAAVHRRILLRLDKVTYPRQNSLPASTTSGLGGGGRPSTTTAAGTAAAAAEEEDCAICLGQFEDGDRCSVMPICHHEFHRDCIANWLLAQHNTCPLCRAKLQWSLAAQDMV</sequence>
<feature type="compositionally biased region" description="Polar residues" evidence="5">
    <location>
        <begin position="64"/>
        <end position="73"/>
    </location>
</feature>
<dbReference type="Pfam" id="PF13639">
    <property type="entry name" value="zf-RING_2"/>
    <property type="match status" value="1"/>
</dbReference>
<evidence type="ECO:0000256" key="5">
    <source>
        <dbReference type="SAM" id="MobiDB-lite"/>
    </source>
</evidence>
<keyword evidence="3" id="KW-0862">Zinc</keyword>
<dbReference type="PANTHER" id="PTHR45798">
    <property type="entry name" value="RING-H2 FINGER PROTEIN ATL61-RELATED-RELATED"/>
    <property type="match status" value="1"/>
</dbReference>
<evidence type="ECO:0000256" key="4">
    <source>
        <dbReference type="PROSITE-ProRule" id="PRU00175"/>
    </source>
</evidence>
<evidence type="ECO:0000256" key="1">
    <source>
        <dbReference type="ARBA" id="ARBA00022723"/>
    </source>
</evidence>